<evidence type="ECO:0000256" key="11">
    <source>
        <dbReference type="RuleBase" id="RU000356"/>
    </source>
</evidence>
<evidence type="ECO:0000313" key="16">
    <source>
        <dbReference type="Proteomes" id="UP000323380"/>
    </source>
</evidence>
<evidence type="ECO:0000259" key="13">
    <source>
        <dbReference type="PROSITE" id="PS01033"/>
    </source>
</evidence>
<dbReference type="GO" id="GO:0008941">
    <property type="term" value="F:nitric oxide dioxygenase NAD(P)H activity"/>
    <property type="evidence" value="ECO:0007669"/>
    <property type="project" value="UniProtKB-EC"/>
</dbReference>
<dbReference type="EC" id="1.14.12.17" evidence="4"/>
<keyword evidence="7" id="KW-0411">Iron-sulfur</keyword>
<evidence type="ECO:0000256" key="4">
    <source>
        <dbReference type="ARBA" id="ARBA00012229"/>
    </source>
</evidence>
<dbReference type="SUPFAM" id="SSF52343">
    <property type="entry name" value="Ferredoxin reductase-like, C-terminal NADP-linked domain"/>
    <property type="match status" value="1"/>
</dbReference>
<comment type="caution">
    <text evidence="15">The sequence shown here is derived from an EMBL/GenBank/DDBJ whole genome shotgun (WGS) entry which is preliminary data.</text>
</comment>
<dbReference type="CDD" id="cd06187">
    <property type="entry name" value="O2ase_reductase_like"/>
    <property type="match status" value="1"/>
</dbReference>
<dbReference type="InterPro" id="IPR012292">
    <property type="entry name" value="Globin/Proto"/>
</dbReference>
<comment type="catalytic activity">
    <reaction evidence="10">
        <text>2 nitric oxide + NADPH + 2 O2 = 2 nitrate + NADP(+) + H(+)</text>
        <dbReference type="Rhea" id="RHEA:19465"/>
        <dbReference type="ChEBI" id="CHEBI:15378"/>
        <dbReference type="ChEBI" id="CHEBI:15379"/>
        <dbReference type="ChEBI" id="CHEBI:16480"/>
        <dbReference type="ChEBI" id="CHEBI:17632"/>
        <dbReference type="ChEBI" id="CHEBI:57783"/>
        <dbReference type="ChEBI" id="CHEBI:58349"/>
        <dbReference type="EC" id="1.14.12.17"/>
    </reaction>
</comment>
<dbReference type="SUPFAM" id="SSF46458">
    <property type="entry name" value="Globin-like"/>
    <property type="match status" value="1"/>
</dbReference>
<evidence type="ECO:0000256" key="1">
    <source>
        <dbReference type="ARBA" id="ARBA00001970"/>
    </source>
</evidence>
<evidence type="ECO:0000256" key="5">
    <source>
        <dbReference type="ARBA" id="ARBA00022714"/>
    </source>
</evidence>
<dbReference type="Pfam" id="PF00970">
    <property type="entry name" value="FAD_binding_6"/>
    <property type="match status" value="1"/>
</dbReference>
<dbReference type="GO" id="GO:0005344">
    <property type="term" value="F:oxygen carrier activity"/>
    <property type="evidence" value="ECO:0007669"/>
    <property type="project" value="UniProtKB-KW"/>
</dbReference>
<feature type="region of interest" description="Disordered" evidence="12">
    <location>
        <begin position="314"/>
        <end position="374"/>
    </location>
</feature>
<dbReference type="PROSITE" id="PS01033">
    <property type="entry name" value="GLOBIN"/>
    <property type="match status" value="1"/>
</dbReference>
<keyword evidence="11" id="KW-0813">Transport</keyword>
<evidence type="ECO:0000256" key="3">
    <source>
        <dbReference type="ARBA" id="ARBA00006401"/>
    </source>
</evidence>
<protein>
    <recommendedName>
        <fullName evidence="4">nitric oxide dioxygenase</fullName>
        <ecNumber evidence="4">1.14.12.17</ecNumber>
    </recommendedName>
</protein>
<dbReference type="InterPro" id="IPR039261">
    <property type="entry name" value="FNR_nucleotide-bd"/>
</dbReference>
<evidence type="ECO:0000256" key="8">
    <source>
        <dbReference type="ARBA" id="ARBA00023027"/>
    </source>
</evidence>
<dbReference type="Gene3D" id="1.10.490.10">
    <property type="entry name" value="Globins"/>
    <property type="match status" value="1"/>
</dbReference>
<dbReference type="InterPro" id="IPR000971">
    <property type="entry name" value="Globin"/>
</dbReference>
<comment type="cofactor">
    <cofactor evidence="2">
        <name>FAD</name>
        <dbReference type="ChEBI" id="CHEBI:57692"/>
    </cofactor>
</comment>
<evidence type="ECO:0000256" key="10">
    <source>
        <dbReference type="ARBA" id="ARBA00049433"/>
    </source>
</evidence>
<dbReference type="InterPro" id="IPR050415">
    <property type="entry name" value="MRET"/>
</dbReference>
<accession>A0A5D0NG52</accession>
<sequence length="423" mass="46083">MDAQRLKDSFARVAEQGDAVALFFYSDLFVRNPHLRDMFPIGMSHQRDKLLRALGTIVAQVDDLPALVPFLQQLGRDHRRFGIIAEHYPHVGASLVATLRHFSGTSWNEDVESDWNAAYGLVAKVMLEAADEDSLSSPAWWNGQVVAVERRRFDIAVLRVQPDRPLPYRPGQSVALEVPSRLRHWRYYSMANAPRPDQTVDFHVRLVDGGPVSPVLVRGTETGDRVRMGAPVGTLTLDEESGRDVLLVAGSTGLAPLKAILEQIARRPAPPRVHLFFGARTRDGLYDLEDLTKMAGRFPWLRVVPAVSDESGGHGFSTVLQSGPPPGAQPASRSWFDVPGPPSPGAQPPGAPPGVSPGVPPDGGDGVEHGNLSDVVARHGPWDGHDAYVCGPAAMVGHTVEQLARLGVPRDRIRLETFADAQR</sequence>
<dbReference type="Pfam" id="PF00175">
    <property type="entry name" value="NAD_binding_1"/>
    <property type="match status" value="1"/>
</dbReference>
<dbReference type="SUPFAM" id="SSF63380">
    <property type="entry name" value="Riboflavin synthase domain-like"/>
    <property type="match status" value="1"/>
</dbReference>
<comment type="cofactor">
    <cofactor evidence="1">
        <name>heme b</name>
        <dbReference type="ChEBI" id="CHEBI:60344"/>
    </cofactor>
</comment>
<dbReference type="InterPro" id="IPR009050">
    <property type="entry name" value="Globin-like_sf"/>
</dbReference>
<dbReference type="InterPro" id="IPR001433">
    <property type="entry name" value="OxRdtase_FAD/NAD-bd"/>
</dbReference>
<dbReference type="InterPro" id="IPR017927">
    <property type="entry name" value="FAD-bd_FR_type"/>
</dbReference>
<keyword evidence="8" id="KW-0520">NAD</keyword>
<evidence type="ECO:0000256" key="7">
    <source>
        <dbReference type="ARBA" id="ARBA00023014"/>
    </source>
</evidence>
<dbReference type="AlphaFoldDB" id="A0A5D0NG52"/>
<keyword evidence="11" id="KW-0479">Metal-binding</keyword>
<evidence type="ECO:0000256" key="6">
    <source>
        <dbReference type="ARBA" id="ARBA00022857"/>
    </source>
</evidence>
<evidence type="ECO:0000313" key="15">
    <source>
        <dbReference type="EMBL" id="TYB43323.1"/>
    </source>
</evidence>
<keyword evidence="5" id="KW-0001">2Fe-2S</keyword>
<organism evidence="15 16">
    <name type="scientific">Actinomadura chibensis</name>
    <dbReference type="NCBI Taxonomy" id="392828"/>
    <lineage>
        <taxon>Bacteria</taxon>
        <taxon>Bacillati</taxon>
        <taxon>Actinomycetota</taxon>
        <taxon>Actinomycetes</taxon>
        <taxon>Streptosporangiales</taxon>
        <taxon>Thermomonosporaceae</taxon>
        <taxon>Actinomadura</taxon>
    </lineage>
</organism>
<dbReference type="CDD" id="cd19753">
    <property type="entry name" value="Mb-like_oxidoreductase"/>
    <property type="match status" value="1"/>
</dbReference>
<gene>
    <name evidence="15" type="ORF">FXF69_26190</name>
</gene>
<dbReference type="PANTHER" id="PTHR47354">
    <property type="entry name" value="NADH OXIDOREDUCTASE HCR"/>
    <property type="match status" value="1"/>
</dbReference>
<evidence type="ECO:0000256" key="12">
    <source>
        <dbReference type="SAM" id="MobiDB-lite"/>
    </source>
</evidence>
<evidence type="ECO:0000256" key="9">
    <source>
        <dbReference type="ARBA" id="ARBA00048649"/>
    </source>
</evidence>
<feature type="domain" description="FAD-binding FR-type" evidence="14">
    <location>
        <begin position="138"/>
        <end position="238"/>
    </location>
</feature>
<proteinExistence type="inferred from homology"/>
<dbReference type="PROSITE" id="PS51384">
    <property type="entry name" value="FAD_FR"/>
    <property type="match status" value="1"/>
</dbReference>
<dbReference type="STRING" id="1220554.GCA_001552135_00121"/>
<dbReference type="RefSeq" id="WP_067883939.1">
    <property type="nucleotide sequence ID" value="NZ_VSFG01000006.1"/>
</dbReference>
<dbReference type="Proteomes" id="UP000323380">
    <property type="component" value="Unassembled WGS sequence"/>
</dbReference>
<dbReference type="GO" id="GO:0020037">
    <property type="term" value="F:heme binding"/>
    <property type="evidence" value="ECO:0007669"/>
    <property type="project" value="InterPro"/>
</dbReference>
<dbReference type="Gene3D" id="2.40.30.10">
    <property type="entry name" value="Translation factors"/>
    <property type="match status" value="1"/>
</dbReference>
<dbReference type="Pfam" id="PF00042">
    <property type="entry name" value="Globin"/>
    <property type="match status" value="1"/>
</dbReference>
<feature type="domain" description="Globin" evidence="13">
    <location>
        <begin position="1"/>
        <end position="131"/>
    </location>
</feature>
<dbReference type="Gene3D" id="3.40.50.80">
    <property type="entry name" value="Nucleotide-binding domain of ferredoxin-NADP reductase (FNR) module"/>
    <property type="match status" value="1"/>
</dbReference>
<dbReference type="InterPro" id="IPR008333">
    <property type="entry name" value="Cbr1-like_FAD-bd_dom"/>
</dbReference>
<comment type="catalytic activity">
    <reaction evidence="9">
        <text>2 nitric oxide + NADH + 2 O2 = 2 nitrate + NAD(+) + H(+)</text>
        <dbReference type="Rhea" id="RHEA:19469"/>
        <dbReference type="ChEBI" id="CHEBI:15378"/>
        <dbReference type="ChEBI" id="CHEBI:15379"/>
        <dbReference type="ChEBI" id="CHEBI:16480"/>
        <dbReference type="ChEBI" id="CHEBI:17632"/>
        <dbReference type="ChEBI" id="CHEBI:57540"/>
        <dbReference type="ChEBI" id="CHEBI:57945"/>
        <dbReference type="EC" id="1.14.12.17"/>
    </reaction>
</comment>
<evidence type="ECO:0000256" key="2">
    <source>
        <dbReference type="ARBA" id="ARBA00001974"/>
    </source>
</evidence>
<comment type="similarity">
    <text evidence="11">Belongs to the globin family.</text>
</comment>
<feature type="compositionally biased region" description="Pro residues" evidence="12">
    <location>
        <begin position="339"/>
        <end position="360"/>
    </location>
</feature>
<dbReference type="GO" id="GO:0019825">
    <property type="term" value="F:oxygen binding"/>
    <property type="evidence" value="ECO:0007669"/>
    <property type="project" value="InterPro"/>
</dbReference>
<dbReference type="EMBL" id="VSFG01000006">
    <property type="protein sequence ID" value="TYB43323.1"/>
    <property type="molecule type" value="Genomic_DNA"/>
</dbReference>
<dbReference type="PRINTS" id="PR00410">
    <property type="entry name" value="PHEHYDRXLASE"/>
</dbReference>
<keyword evidence="16" id="KW-1185">Reference proteome</keyword>
<dbReference type="InterPro" id="IPR017938">
    <property type="entry name" value="Riboflavin_synthase-like_b-brl"/>
</dbReference>
<keyword evidence="11" id="KW-0349">Heme</keyword>
<dbReference type="PANTHER" id="PTHR47354:SF5">
    <property type="entry name" value="PROTEIN RFBI"/>
    <property type="match status" value="1"/>
</dbReference>
<dbReference type="GO" id="GO:0051537">
    <property type="term" value="F:2 iron, 2 sulfur cluster binding"/>
    <property type="evidence" value="ECO:0007669"/>
    <property type="project" value="UniProtKB-KW"/>
</dbReference>
<evidence type="ECO:0000259" key="14">
    <source>
        <dbReference type="PROSITE" id="PS51384"/>
    </source>
</evidence>
<name>A0A5D0NG52_9ACTN</name>
<dbReference type="PRINTS" id="PR00371">
    <property type="entry name" value="FPNCR"/>
</dbReference>
<keyword evidence="11" id="KW-0561">Oxygen transport</keyword>
<dbReference type="InterPro" id="IPR001709">
    <property type="entry name" value="Flavoprot_Pyr_Nucl_cyt_Rdtase"/>
</dbReference>
<keyword evidence="11" id="KW-0408">Iron</keyword>
<reference evidence="15 16" key="1">
    <citation type="submission" date="2019-08" db="EMBL/GenBank/DDBJ databases">
        <title>Actinomadura sp. nov. CYP1-5 isolated from mountain soil.</title>
        <authorList>
            <person name="Songsumanus A."/>
            <person name="Kuncharoen N."/>
            <person name="Kudo T."/>
            <person name="Yuki M."/>
            <person name="Igarashi Y."/>
            <person name="Tanasupawat S."/>
        </authorList>
    </citation>
    <scope>NUCLEOTIDE SEQUENCE [LARGE SCALE GENOMIC DNA]</scope>
    <source>
        <strain evidence="15 16">JCM 14158</strain>
    </source>
</reference>
<keyword evidence="6" id="KW-0521">NADP</keyword>
<comment type="similarity">
    <text evidence="3">In the C-terminal section; belongs to the flavoprotein pyridine nucleotide cytochrome reductase family.</text>
</comment>